<dbReference type="EMBL" id="BARU01017238">
    <property type="protein sequence ID" value="GAH58000.1"/>
    <property type="molecule type" value="Genomic_DNA"/>
</dbReference>
<protein>
    <recommendedName>
        <fullName evidence="2">B box-type domain-containing protein</fullName>
    </recommendedName>
</protein>
<accession>X1HLU6</accession>
<sequence length="60" mass="6886">MEELDFKCGKCGCKIYGLGDDYFCPECQKIFCFDCIGEHGCEVEIVPPHHLMGKWKVVKK</sequence>
<organism evidence="1">
    <name type="scientific">marine sediment metagenome</name>
    <dbReference type="NCBI Taxonomy" id="412755"/>
    <lineage>
        <taxon>unclassified sequences</taxon>
        <taxon>metagenomes</taxon>
        <taxon>ecological metagenomes</taxon>
    </lineage>
</organism>
<reference evidence="1" key="1">
    <citation type="journal article" date="2014" name="Front. Microbiol.">
        <title>High frequency of phylogenetically diverse reductive dehalogenase-homologous genes in deep subseafloor sedimentary metagenomes.</title>
        <authorList>
            <person name="Kawai M."/>
            <person name="Futagami T."/>
            <person name="Toyoda A."/>
            <person name="Takaki Y."/>
            <person name="Nishi S."/>
            <person name="Hori S."/>
            <person name="Arai W."/>
            <person name="Tsubouchi T."/>
            <person name="Morono Y."/>
            <person name="Uchiyama I."/>
            <person name="Ito T."/>
            <person name="Fujiyama A."/>
            <person name="Inagaki F."/>
            <person name="Takami H."/>
        </authorList>
    </citation>
    <scope>NUCLEOTIDE SEQUENCE</scope>
    <source>
        <strain evidence="1">Expedition CK06-06</strain>
    </source>
</reference>
<dbReference type="AlphaFoldDB" id="X1HLU6"/>
<name>X1HLU6_9ZZZZ</name>
<comment type="caution">
    <text evidence="1">The sequence shown here is derived from an EMBL/GenBank/DDBJ whole genome shotgun (WGS) entry which is preliminary data.</text>
</comment>
<proteinExistence type="predicted"/>
<evidence type="ECO:0000313" key="1">
    <source>
        <dbReference type="EMBL" id="GAH58000.1"/>
    </source>
</evidence>
<gene>
    <name evidence="1" type="ORF">S03H2_28610</name>
</gene>
<evidence type="ECO:0008006" key="2">
    <source>
        <dbReference type="Google" id="ProtNLM"/>
    </source>
</evidence>